<evidence type="ECO:0000313" key="3">
    <source>
        <dbReference type="Proteomes" id="UP000799441"/>
    </source>
</evidence>
<feature type="region of interest" description="Disordered" evidence="1">
    <location>
        <begin position="793"/>
        <end position="819"/>
    </location>
</feature>
<feature type="compositionally biased region" description="Basic and acidic residues" evidence="1">
    <location>
        <begin position="297"/>
        <end position="313"/>
    </location>
</feature>
<feature type="region of interest" description="Disordered" evidence="1">
    <location>
        <begin position="263"/>
        <end position="399"/>
    </location>
</feature>
<feature type="region of interest" description="Disordered" evidence="1">
    <location>
        <begin position="94"/>
        <end position="117"/>
    </location>
</feature>
<feature type="compositionally biased region" description="Acidic residues" evidence="1">
    <location>
        <begin position="9"/>
        <end position="18"/>
    </location>
</feature>
<dbReference type="InterPro" id="IPR019021">
    <property type="entry name" value="Mms22"/>
</dbReference>
<dbReference type="PANTHER" id="PTHR28122">
    <property type="entry name" value="E3 UBIQUITIN-PROTEIN LIGASE SUBSTRATE RECEPTOR MMS22"/>
    <property type="match status" value="1"/>
</dbReference>
<feature type="region of interest" description="Disordered" evidence="1">
    <location>
        <begin position="141"/>
        <end position="188"/>
    </location>
</feature>
<gene>
    <name evidence="2" type="ORF">K431DRAFT_282251</name>
</gene>
<feature type="region of interest" description="Disordered" evidence="1">
    <location>
        <begin position="917"/>
        <end position="936"/>
    </location>
</feature>
<dbReference type="OrthoDB" id="2386201at2759"/>
<dbReference type="Pfam" id="PF09462">
    <property type="entry name" value="Mus7"/>
    <property type="match status" value="1"/>
</dbReference>
<evidence type="ECO:0000313" key="2">
    <source>
        <dbReference type="EMBL" id="KAF2723985.1"/>
    </source>
</evidence>
<name>A0A9P4QDP7_9PEZI</name>
<dbReference type="GO" id="GO:0031297">
    <property type="term" value="P:replication fork processing"/>
    <property type="evidence" value="ECO:0007669"/>
    <property type="project" value="InterPro"/>
</dbReference>
<dbReference type="PANTHER" id="PTHR28122:SF1">
    <property type="entry name" value="E3 UBIQUITIN-PROTEIN LIGASE SUBSTRATE RECEPTOR MMS22"/>
    <property type="match status" value="1"/>
</dbReference>
<sequence>MKRWQDIGEVPDSDEEGEGSFTSTPERKSLEQTGAQDETVDPLQPAPGHIVTDAIEASRLVKNASAWDTLQSFGGADSTLCSLDRERVLEAAHNTSHANRKVSTPSEAASSPLSECGVTPEAPRFFFPRIEDWFTGQVDANSPSLTARESTSSFEGRAKPFAAKNGSNERPDFHSLDANSEFDGPSSDLALPGQELPSFATDRSVALNADEEGDHAVAQALHQAVARRNFRARKEIQLHPFMIENARHNLEFTRVGLRPVRLDDASQRRGRAHRPPSEDEAGSSQQSFQSRTSSPKLGHEEQCSYDAQAERNSNKTASSTSVFDFPDKNALQTRKIRDGLQLGAKRTKTSHSTQRPRIQSQIGQSNRVSRTPPAEDEFSIPPSPPLTSSDTPQPRVLPSGFRLPAIHMVATPTALPTPQVSSAVRAPDRDSLHNHHDGLPVLRTASRSRNSLRRPARARVVESSSETLDANSSADSEIDERRLQKERRRIRGVLPASWLKLDAQAQKTRAPPPQASGHRRSPSPPSLVGPQKGVAQVVSRRRHMTTIDSLVISDNSNDEGDSSAEHHKRGAMAPQQGSLQLEPGSPKSVPVTLADEDDMELDWVDPMLLPHSHRTSMPIEKKQPKVKGVVARATSKSKDRVKRHLFQDPSRHSFHRHGAKQYQRKSNQRQRAFQLSVLDAPSPASDQPHSTPQFLRVAKRTAKQREDLGRCSPRGKILRLATEADSNDALATLHSWREGAIAPREIHREAFKVTNIAEKVGSRESASSLGIILPGPKQHLLPSLERIAQGAASNELTPTQPDRTDPRQPAPLPHEPRLHPDAVIDFDQSKEAKDVSEDLRQLSLRAATAQPLHRNAQLETLESDFDRGHRIASLQRRVRHAQQAVNQDQDGQPVFLKPMQNKSRAVLPRVPIEHTFLAGRAGRSTHNSERPTKDVIPQRQRKRLAKRLDVDSRIYRQPSEELPEDTFDIPPRVEEQQEYCYQLRGLSPYGTRYPVDFDIKPLGIGSYFHQSTFIGSGEFADALHLAKRNLDLPTGAHMSIRIGNDNAVWSSWNEDVSDGMKQVSHAIKTMFEEFTLASVGSQADEITRLTEQHIHYLLRSVIRYLSRCLVFLDVADRQACVARILLLVGDLCEFLQDEKMYFSKLPGIRLHCFVYTLVLSKEATIIGNHPLVNSDTREHASNKVQETAELLANRLLLGHLGQLRTFYEGNRILSNRQGGIRDCQASISALVSLFHTVQGPEGQTAGFWSILNRTWPNNVDCLSDVRLIDHIWYNVLTVLPALEINKYGILQLGMRLNGSDGNWAFISQLMHRVFESYTDSSKMSGSTINEYIRSCLARCYNLVMCWGWYKCEPILYAAFDFFGRRGLGLLHKEESRGSPTFLDHLDQWPSFDIQQGESSFALFLKTLVASVQAMQKRSIYDDRKIASIVWRLIPNHGRTYPREAEVRQDDLDALRNHHDLLCCLYFAAPQSKRPPVSLLRNLVDHYTSHREACRINVRAWQRLSSFQASTREIGDCLQPFIDWYLDILRITIQQYRVARNEAETQFVIAKAQGVTNVTDALLESTVASNQRQIAATIVDALVALKRTLVASKGGVVASYLLRESAFWQSFDIFDPTQRRTHSIALEGLSIAKSVLNLQKKTAEQRESQNCSEESQDYGDTSALEDLVMNEQPHQASVADLVDILSEPIWRFMSNLFGADEDSEDEILLRAIDVWVAVAEIQVQRGKSTWTSYINTYSTTSWSQFRDTAQTRRYHPYFLARVTQRAKSSLSELRLYLVTSWLRSLVERESKLKFQHVLTSSLLEQRVDSVLLSNLPFVRSRNGAYEISLEEIRQRRLALLSSVFSNMRDSLDAVTQQNVDVACVRRYYTDVLRQLMLTMKANYQGLQTSGAERIACTTTQGAYVDFVQSVVTFLQQYTSDVCPVDRFFTDSTVFPLPATDPTYVVGRLRSYTTKLQDPKARKQLAVFVQTVSERAAVDQQQEYLVYQLQAAVGGGFENGYPQTPSLRYVLVTSIFPVYIELAISNECAWILAGPILQACGNILRAALLNVNIDSMQSVRMVVDLVLAILQAAVEPLYLAKTHISLLRLPHVLRIIKIIFRAAEEALPLIEYLFRAMQEWNNTWNVLLSEVICRFHMLGGCLQDCLSQNSGDELIEDDTSAATVQPVGFKDTLEFTRQQVKQSLDQEWFAQTEGRYFVRRGINSNKDDRSLNKEVFVDLREELVERECLLSTLHRFSLAYAAIFDLRCGGDHMQQDDGVLELMRDLVV</sequence>
<feature type="compositionally biased region" description="Basic and acidic residues" evidence="1">
    <location>
        <begin position="426"/>
        <end position="438"/>
    </location>
</feature>
<feature type="compositionally biased region" description="Polar residues" evidence="1">
    <location>
        <begin position="462"/>
        <end position="475"/>
    </location>
</feature>
<feature type="region of interest" description="Disordered" evidence="1">
    <location>
        <begin position="1"/>
        <end position="47"/>
    </location>
</feature>
<dbReference type="Proteomes" id="UP000799441">
    <property type="component" value="Unassembled WGS sequence"/>
</dbReference>
<comment type="caution">
    <text evidence="2">The sequence shown here is derived from an EMBL/GenBank/DDBJ whole genome shotgun (WGS) entry which is preliminary data.</text>
</comment>
<dbReference type="GO" id="GO:0005634">
    <property type="term" value="C:nucleus"/>
    <property type="evidence" value="ECO:0007669"/>
    <property type="project" value="InterPro"/>
</dbReference>
<reference evidence="2" key="1">
    <citation type="journal article" date="2020" name="Stud. Mycol.">
        <title>101 Dothideomycetes genomes: a test case for predicting lifestyles and emergence of pathogens.</title>
        <authorList>
            <person name="Haridas S."/>
            <person name="Albert R."/>
            <person name="Binder M."/>
            <person name="Bloem J."/>
            <person name="Labutti K."/>
            <person name="Salamov A."/>
            <person name="Andreopoulos B."/>
            <person name="Baker S."/>
            <person name="Barry K."/>
            <person name="Bills G."/>
            <person name="Bluhm B."/>
            <person name="Cannon C."/>
            <person name="Castanera R."/>
            <person name="Culley D."/>
            <person name="Daum C."/>
            <person name="Ezra D."/>
            <person name="Gonzalez J."/>
            <person name="Henrissat B."/>
            <person name="Kuo A."/>
            <person name="Liang C."/>
            <person name="Lipzen A."/>
            <person name="Lutzoni F."/>
            <person name="Magnuson J."/>
            <person name="Mondo S."/>
            <person name="Nolan M."/>
            <person name="Ohm R."/>
            <person name="Pangilinan J."/>
            <person name="Park H.-J."/>
            <person name="Ramirez L."/>
            <person name="Alfaro M."/>
            <person name="Sun H."/>
            <person name="Tritt A."/>
            <person name="Yoshinaga Y."/>
            <person name="Zwiers L.-H."/>
            <person name="Turgeon B."/>
            <person name="Goodwin S."/>
            <person name="Spatafora J."/>
            <person name="Crous P."/>
            <person name="Grigoriev I."/>
        </authorList>
    </citation>
    <scope>NUCLEOTIDE SEQUENCE</scope>
    <source>
        <strain evidence="2">CBS 116435</strain>
    </source>
</reference>
<feature type="compositionally biased region" description="Low complexity" evidence="1">
    <location>
        <begin position="283"/>
        <end position="294"/>
    </location>
</feature>
<feature type="region of interest" description="Disordered" evidence="1">
    <location>
        <begin position="417"/>
        <end position="483"/>
    </location>
</feature>
<feature type="compositionally biased region" description="Polar residues" evidence="1">
    <location>
        <begin position="94"/>
        <end position="113"/>
    </location>
</feature>
<evidence type="ECO:0000256" key="1">
    <source>
        <dbReference type="SAM" id="MobiDB-lite"/>
    </source>
</evidence>
<keyword evidence="3" id="KW-1185">Reference proteome</keyword>
<dbReference type="GO" id="GO:0035361">
    <property type="term" value="C:Cul8-RING ubiquitin ligase complex"/>
    <property type="evidence" value="ECO:0007669"/>
    <property type="project" value="TreeGrafter"/>
</dbReference>
<protein>
    <submittedName>
        <fullName evidence="2">Uncharacterized protein</fullName>
    </submittedName>
</protein>
<feature type="compositionally biased region" description="Polar residues" evidence="1">
    <location>
        <begin position="546"/>
        <end position="555"/>
    </location>
</feature>
<proteinExistence type="predicted"/>
<feature type="compositionally biased region" description="Polar residues" evidence="1">
    <location>
        <begin position="350"/>
        <end position="369"/>
    </location>
</feature>
<dbReference type="GO" id="GO:0000724">
    <property type="term" value="P:double-strand break repair via homologous recombination"/>
    <property type="evidence" value="ECO:0007669"/>
    <property type="project" value="TreeGrafter"/>
</dbReference>
<dbReference type="EMBL" id="MU003773">
    <property type="protein sequence ID" value="KAF2723985.1"/>
    <property type="molecule type" value="Genomic_DNA"/>
</dbReference>
<feature type="region of interest" description="Disordered" evidence="1">
    <location>
        <begin position="620"/>
        <end position="669"/>
    </location>
</feature>
<organism evidence="2 3">
    <name type="scientific">Polychaeton citri CBS 116435</name>
    <dbReference type="NCBI Taxonomy" id="1314669"/>
    <lineage>
        <taxon>Eukaryota</taxon>
        <taxon>Fungi</taxon>
        <taxon>Dikarya</taxon>
        <taxon>Ascomycota</taxon>
        <taxon>Pezizomycotina</taxon>
        <taxon>Dothideomycetes</taxon>
        <taxon>Dothideomycetidae</taxon>
        <taxon>Capnodiales</taxon>
        <taxon>Capnodiaceae</taxon>
        <taxon>Polychaeton</taxon>
    </lineage>
</organism>
<feature type="compositionally biased region" description="Basic residues" evidence="1">
    <location>
        <begin position="652"/>
        <end position="668"/>
    </location>
</feature>
<feature type="region of interest" description="Disordered" evidence="1">
    <location>
        <begin position="501"/>
        <end position="589"/>
    </location>
</feature>
<accession>A0A9P4QDP7</accession>
<feature type="compositionally biased region" description="Polar residues" evidence="1">
    <location>
        <begin position="141"/>
        <end position="154"/>
    </location>
</feature>